<dbReference type="PANTHER" id="PTHR14239">
    <property type="entry name" value="DUDULIN-RELATED"/>
    <property type="match status" value="1"/>
</dbReference>
<gene>
    <name evidence="3" type="ORF">Rai3103_15080</name>
</gene>
<dbReference type="PANTHER" id="PTHR14239:SF10">
    <property type="entry name" value="REDUCTASE"/>
    <property type="match status" value="1"/>
</dbReference>
<organism evidence="3 4">
    <name type="scientific">Raineyella fluvialis</name>
    <dbReference type="NCBI Taxonomy" id="2662261"/>
    <lineage>
        <taxon>Bacteria</taxon>
        <taxon>Bacillati</taxon>
        <taxon>Actinomycetota</taxon>
        <taxon>Actinomycetes</taxon>
        <taxon>Propionibacteriales</taxon>
        <taxon>Propionibacteriaceae</taxon>
        <taxon>Raineyella</taxon>
    </lineage>
</organism>
<dbReference type="SUPFAM" id="SSF51735">
    <property type="entry name" value="NAD(P)-binding Rossmann-fold domains"/>
    <property type="match status" value="1"/>
</dbReference>
<keyword evidence="1" id="KW-0560">Oxidoreductase</keyword>
<dbReference type="Gene3D" id="3.40.50.720">
    <property type="entry name" value="NAD(P)-binding Rossmann-like Domain"/>
    <property type="match status" value="1"/>
</dbReference>
<dbReference type="EMBL" id="CP045725">
    <property type="protein sequence ID" value="QGF24735.1"/>
    <property type="molecule type" value="Genomic_DNA"/>
</dbReference>
<evidence type="ECO:0000313" key="4">
    <source>
        <dbReference type="Proteomes" id="UP000386847"/>
    </source>
</evidence>
<evidence type="ECO:0000313" key="3">
    <source>
        <dbReference type="EMBL" id="QGF24735.1"/>
    </source>
</evidence>
<sequence>MNNVTVIGTGNVGSAVAGMLAKAGAGLQILDRDKEKAAALAGQVNGTAGTVGEALTGDVVVLAVPYPALAEIAGIYSGDLDGKTVVDVTNPVDFETFDDLVVPADSSAAAQLASLLPKANVLKAFNTTFAGVVGAGSLGGNDAVVLVAGDDNGAKETLIRLVEAGGLKGVDAGSLKRARELEALAFLQMTLAAKETISWNGGFALVK</sequence>
<evidence type="ECO:0000256" key="1">
    <source>
        <dbReference type="ARBA" id="ARBA00023002"/>
    </source>
</evidence>
<name>A0A5Q2FJ98_9ACTN</name>
<dbReference type="AlphaFoldDB" id="A0A5Q2FJ98"/>
<evidence type="ECO:0000259" key="2">
    <source>
        <dbReference type="Pfam" id="PF03807"/>
    </source>
</evidence>
<proteinExistence type="predicted"/>
<dbReference type="InterPro" id="IPR051267">
    <property type="entry name" value="STEAP_metalloreductase"/>
</dbReference>
<dbReference type="InterPro" id="IPR036291">
    <property type="entry name" value="NAD(P)-bd_dom_sf"/>
</dbReference>
<feature type="domain" description="Pyrroline-5-carboxylate reductase catalytic N-terminal" evidence="2">
    <location>
        <begin position="4"/>
        <end position="91"/>
    </location>
</feature>
<keyword evidence="4" id="KW-1185">Reference proteome</keyword>
<dbReference type="Pfam" id="PF03807">
    <property type="entry name" value="F420_oxidored"/>
    <property type="match status" value="1"/>
</dbReference>
<dbReference type="InterPro" id="IPR028939">
    <property type="entry name" value="P5C_Rdtase_cat_N"/>
</dbReference>
<accession>A0A5Q2FJ98</accession>
<dbReference type="Proteomes" id="UP000386847">
    <property type="component" value="Chromosome"/>
</dbReference>
<reference evidence="3 4" key="1">
    <citation type="submission" date="2019-10" db="EMBL/GenBank/DDBJ databases">
        <title>Genomic analysis of Raineyella sp. CBA3103.</title>
        <authorList>
            <person name="Roh S.W."/>
        </authorList>
    </citation>
    <scope>NUCLEOTIDE SEQUENCE [LARGE SCALE GENOMIC DNA]</scope>
    <source>
        <strain evidence="3 4">CBA3103</strain>
    </source>
</reference>
<dbReference type="RefSeq" id="WP_153573264.1">
    <property type="nucleotide sequence ID" value="NZ_CP045725.1"/>
</dbReference>
<dbReference type="KEGG" id="rain:Rai3103_15080"/>
<protein>
    <submittedName>
        <fullName evidence="3">Diguanylate cyclase</fullName>
    </submittedName>
</protein>
<dbReference type="GO" id="GO:0016491">
    <property type="term" value="F:oxidoreductase activity"/>
    <property type="evidence" value="ECO:0007669"/>
    <property type="project" value="UniProtKB-KW"/>
</dbReference>